<evidence type="ECO:0000256" key="9">
    <source>
        <dbReference type="ARBA" id="ARBA00023136"/>
    </source>
</evidence>
<feature type="transmembrane region" description="Helical" evidence="10">
    <location>
        <begin position="41"/>
        <end position="61"/>
    </location>
</feature>
<evidence type="ECO:0000256" key="6">
    <source>
        <dbReference type="ARBA" id="ARBA00022692"/>
    </source>
</evidence>
<evidence type="ECO:0000256" key="10">
    <source>
        <dbReference type="SAM" id="Phobius"/>
    </source>
</evidence>
<evidence type="ECO:0000256" key="2">
    <source>
        <dbReference type="ARBA" id="ARBA00007809"/>
    </source>
</evidence>
<evidence type="ECO:0000313" key="12">
    <source>
        <dbReference type="Proteomes" id="UP001642520"/>
    </source>
</evidence>
<comment type="subcellular location">
    <subcellularLocation>
        <location evidence="1">Endomembrane system</location>
        <topology evidence="1">Multi-pass membrane protein</topology>
    </subcellularLocation>
</comment>
<accession>A0ABP1NSL2</accession>
<sequence length="217" mass="24539">MVSTEIKDALATTASICTVLQFLAGVLVCKKIIKNGTTGNNSALAFVTCYTSCLLWMRYGMLIEDRFILLVNLFGTILQASYVYIFILYSVQRVKTIRQIAAATCFLAIVYFYSFYEEDRVLVTKYVGFLSCTVTVLFFASPLMMLAHVVKVKSTESLPFPIIMASLIVSCQWFTYGYLLDDHFIQIPNFFGCVLSAFQLCFFLVYRNDQSDGSQLI</sequence>
<dbReference type="InterPro" id="IPR047664">
    <property type="entry name" value="SWEET"/>
</dbReference>
<keyword evidence="8 10" id="KW-1133">Transmembrane helix</keyword>
<feature type="transmembrane region" description="Helical" evidence="10">
    <location>
        <begin position="185"/>
        <end position="206"/>
    </location>
</feature>
<reference evidence="11 12" key="1">
    <citation type="submission" date="2024-08" db="EMBL/GenBank/DDBJ databases">
        <authorList>
            <person name="Will J Nash"/>
            <person name="Angela Man"/>
            <person name="Seanna McTaggart"/>
            <person name="Kendall Baker"/>
            <person name="Tom Barker"/>
            <person name="Leah Catchpole"/>
            <person name="Alex Durrant"/>
            <person name="Karim Gharbi"/>
            <person name="Naomi Irish"/>
            <person name="Gemy Kaithakottil"/>
            <person name="Debby Ku"/>
            <person name="Aaliyah Providence"/>
            <person name="Felix Shaw"/>
            <person name="David Swarbreck"/>
            <person name="Chris Watkins"/>
            <person name="Ann M. McCartney"/>
            <person name="Giulio Formenti"/>
            <person name="Alice Mouton"/>
            <person name="Noel Vella"/>
            <person name="Bjorn M von Reumont"/>
            <person name="Adriana Vella"/>
            <person name="Wilfried Haerty"/>
        </authorList>
    </citation>
    <scope>NUCLEOTIDE SEQUENCE [LARGE SCALE GENOMIC DNA]</scope>
</reference>
<keyword evidence="12" id="KW-1185">Reference proteome</keyword>
<dbReference type="Proteomes" id="UP001642520">
    <property type="component" value="Unassembled WGS sequence"/>
</dbReference>
<evidence type="ECO:0000256" key="3">
    <source>
        <dbReference type="ARBA" id="ARBA00021741"/>
    </source>
</evidence>
<evidence type="ECO:0000256" key="5">
    <source>
        <dbReference type="ARBA" id="ARBA00022597"/>
    </source>
</evidence>
<dbReference type="InterPro" id="IPR004316">
    <property type="entry name" value="SWEET_rpt"/>
</dbReference>
<evidence type="ECO:0000256" key="1">
    <source>
        <dbReference type="ARBA" id="ARBA00004127"/>
    </source>
</evidence>
<protein>
    <recommendedName>
        <fullName evidence="3">Sugar transporter SWEET1</fullName>
    </recommendedName>
</protein>
<feature type="transmembrane region" description="Helical" evidence="10">
    <location>
        <begin position="67"/>
        <end position="89"/>
    </location>
</feature>
<dbReference type="PANTHER" id="PTHR10791:SF112">
    <property type="entry name" value="SUGAR TRANSPORTER SWEET1"/>
    <property type="match status" value="1"/>
</dbReference>
<dbReference type="Pfam" id="PF03083">
    <property type="entry name" value="MtN3_slv"/>
    <property type="match status" value="2"/>
</dbReference>
<keyword evidence="5" id="KW-0762">Sugar transport</keyword>
<feature type="transmembrane region" description="Helical" evidence="10">
    <location>
        <begin position="96"/>
        <end position="114"/>
    </location>
</feature>
<evidence type="ECO:0000256" key="7">
    <source>
        <dbReference type="ARBA" id="ARBA00022737"/>
    </source>
</evidence>
<evidence type="ECO:0000256" key="4">
    <source>
        <dbReference type="ARBA" id="ARBA00022448"/>
    </source>
</evidence>
<comment type="caution">
    <text evidence="11">The sequence shown here is derived from an EMBL/GenBank/DDBJ whole genome shotgun (WGS) entry which is preliminary data.</text>
</comment>
<keyword evidence="7" id="KW-0677">Repeat</keyword>
<evidence type="ECO:0000256" key="8">
    <source>
        <dbReference type="ARBA" id="ARBA00022989"/>
    </source>
</evidence>
<keyword evidence="6 10" id="KW-0812">Transmembrane</keyword>
<dbReference type="EMBL" id="CAXAJV020001292">
    <property type="protein sequence ID" value="CAL7942300.1"/>
    <property type="molecule type" value="Genomic_DNA"/>
</dbReference>
<keyword evidence="9 10" id="KW-0472">Membrane</keyword>
<proteinExistence type="inferred from homology"/>
<feature type="transmembrane region" description="Helical" evidence="10">
    <location>
        <begin position="158"/>
        <end position="179"/>
    </location>
</feature>
<dbReference type="PANTHER" id="PTHR10791">
    <property type="entry name" value="RAG1-ACTIVATING PROTEIN 1"/>
    <property type="match status" value="1"/>
</dbReference>
<name>A0ABP1NSL2_XYLVO</name>
<comment type="similarity">
    <text evidence="2">Belongs to the SWEET sugar transporter family.</text>
</comment>
<organism evidence="11 12">
    <name type="scientific">Xylocopa violacea</name>
    <name type="common">Violet carpenter bee</name>
    <name type="synonym">Apis violacea</name>
    <dbReference type="NCBI Taxonomy" id="135666"/>
    <lineage>
        <taxon>Eukaryota</taxon>
        <taxon>Metazoa</taxon>
        <taxon>Ecdysozoa</taxon>
        <taxon>Arthropoda</taxon>
        <taxon>Hexapoda</taxon>
        <taxon>Insecta</taxon>
        <taxon>Pterygota</taxon>
        <taxon>Neoptera</taxon>
        <taxon>Endopterygota</taxon>
        <taxon>Hymenoptera</taxon>
        <taxon>Apocrita</taxon>
        <taxon>Aculeata</taxon>
        <taxon>Apoidea</taxon>
        <taxon>Anthophila</taxon>
        <taxon>Apidae</taxon>
        <taxon>Xylocopa</taxon>
        <taxon>Xylocopa</taxon>
    </lineage>
</organism>
<feature type="transmembrane region" description="Helical" evidence="10">
    <location>
        <begin position="126"/>
        <end position="146"/>
    </location>
</feature>
<gene>
    <name evidence="11" type="ORF">XYLVIOL_LOCUS5489</name>
</gene>
<feature type="transmembrane region" description="Helical" evidence="10">
    <location>
        <begin position="12"/>
        <end position="29"/>
    </location>
</feature>
<evidence type="ECO:0000313" key="11">
    <source>
        <dbReference type="EMBL" id="CAL7942300.1"/>
    </source>
</evidence>
<dbReference type="Gene3D" id="1.20.1280.290">
    <property type="match status" value="2"/>
</dbReference>
<keyword evidence="4" id="KW-0813">Transport</keyword>